<keyword evidence="9" id="KW-1185">Reference proteome</keyword>
<dbReference type="GO" id="GO:0042910">
    <property type="term" value="F:xenobiotic transmembrane transporter activity"/>
    <property type="evidence" value="ECO:0007669"/>
    <property type="project" value="InterPro"/>
</dbReference>
<feature type="transmembrane region" description="Helical" evidence="6">
    <location>
        <begin position="93"/>
        <end position="115"/>
    </location>
</feature>
<keyword evidence="5" id="KW-0520">NAD</keyword>
<feature type="transmembrane region" description="Helical" evidence="6">
    <location>
        <begin position="13"/>
        <end position="33"/>
    </location>
</feature>
<reference evidence="8 9" key="1">
    <citation type="submission" date="2018-08" db="EMBL/GenBank/DDBJ databases">
        <title>Aphanomyces genome sequencing and annotation.</title>
        <authorList>
            <person name="Minardi D."/>
            <person name="Oidtmann B."/>
            <person name="Van Der Giezen M."/>
            <person name="Studholme D.J."/>
        </authorList>
    </citation>
    <scope>NUCLEOTIDE SEQUENCE [LARGE SCALE GENOMIC DNA]</scope>
    <source>
        <strain evidence="8 9">NJM0002</strain>
    </source>
</reference>
<dbReference type="SUPFAM" id="SSF53720">
    <property type="entry name" value="ALDH-like"/>
    <property type="match status" value="1"/>
</dbReference>
<organism evidence="8 9">
    <name type="scientific">Aphanomyces invadans</name>
    <dbReference type="NCBI Taxonomy" id="157072"/>
    <lineage>
        <taxon>Eukaryota</taxon>
        <taxon>Sar</taxon>
        <taxon>Stramenopiles</taxon>
        <taxon>Oomycota</taxon>
        <taxon>Saprolegniomycetes</taxon>
        <taxon>Saprolegniales</taxon>
        <taxon>Verrucalvaceae</taxon>
        <taxon>Aphanomyces</taxon>
    </lineage>
</organism>
<keyword evidence="4" id="KW-0560">Oxidoreductase</keyword>
<proteinExistence type="inferred from homology"/>
<dbReference type="GO" id="GO:0016020">
    <property type="term" value="C:membrane"/>
    <property type="evidence" value="ECO:0007669"/>
    <property type="project" value="InterPro"/>
</dbReference>
<dbReference type="PANTHER" id="PTHR43866">
    <property type="entry name" value="MALONATE-SEMIALDEHYDE DEHYDROGENASE"/>
    <property type="match status" value="1"/>
</dbReference>
<dbReference type="FunFam" id="3.40.309.10:FF:000002">
    <property type="entry name" value="Methylmalonate-semialdehyde dehydrogenase (Acylating)"/>
    <property type="match status" value="1"/>
</dbReference>
<dbReference type="InterPro" id="IPR015590">
    <property type="entry name" value="Aldehyde_DH_dom"/>
</dbReference>
<dbReference type="InterPro" id="IPR002528">
    <property type="entry name" value="MATE_fam"/>
</dbReference>
<dbReference type="GO" id="GO:0005739">
    <property type="term" value="C:mitochondrion"/>
    <property type="evidence" value="ECO:0007669"/>
    <property type="project" value="TreeGrafter"/>
</dbReference>
<gene>
    <name evidence="8" type="ORF">DYB32_008180</name>
</gene>
<dbReference type="VEuPathDB" id="FungiDB:H310_06266"/>
<keyword evidence="6" id="KW-1133">Transmembrane helix</keyword>
<dbReference type="Proteomes" id="UP000285060">
    <property type="component" value="Unassembled WGS sequence"/>
</dbReference>
<dbReference type="EC" id="1.2.1.27" evidence="3"/>
<name>A0A418ALZ8_9STRA</name>
<evidence type="ECO:0000256" key="3">
    <source>
        <dbReference type="ARBA" id="ARBA00013048"/>
    </source>
</evidence>
<dbReference type="InterPro" id="IPR016162">
    <property type="entry name" value="Ald_DH_N"/>
</dbReference>
<dbReference type="InterPro" id="IPR016163">
    <property type="entry name" value="Ald_DH_C"/>
</dbReference>
<dbReference type="PANTHER" id="PTHR43866:SF3">
    <property type="entry name" value="METHYLMALONATE-SEMIALDEHYDE DEHYDROGENASE [ACYLATING], MITOCHONDRIAL"/>
    <property type="match status" value="1"/>
</dbReference>
<dbReference type="GO" id="GO:0015297">
    <property type="term" value="F:antiporter activity"/>
    <property type="evidence" value="ECO:0007669"/>
    <property type="project" value="InterPro"/>
</dbReference>
<evidence type="ECO:0000256" key="1">
    <source>
        <dbReference type="ARBA" id="ARBA00009986"/>
    </source>
</evidence>
<dbReference type="InterPro" id="IPR016161">
    <property type="entry name" value="Ald_DH/histidinol_DH"/>
</dbReference>
<feature type="domain" description="Aldehyde dehydrogenase" evidence="7">
    <location>
        <begin position="248"/>
        <end position="697"/>
    </location>
</feature>
<comment type="caution">
    <text evidence="8">The sequence shown here is derived from an EMBL/GenBank/DDBJ whole genome shotgun (WGS) entry which is preliminary data.</text>
</comment>
<evidence type="ECO:0000256" key="2">
    <source>
        <dbReference type="ARBA" id="ARBA00010199"/>
    </source>
</evidence>
<comment type="similarity">
    <text evidence="1">Belongs to the aldehyde dehydrogenase family.</text>
</comment>
<dbReference type="InterPro" id="IPR016160">
    <property type="entry name" value="Ald_DH_CS_CYS"/>
</dbReference>
<dbReference type="NCBIfam" id="TIGR01722">
    <property type="entry name" value="MMSDH"/>
    <property type="match status" value="1"/>
</dbReference>
<feature type="transmembrane region" description="Helical" evidence="6">
    <location>
        <begin position="161"/>
        <end position="185"/>
    </location>
</feature>
<dbReference type="Pfam" id="PF01554">
    <property type="entry name" value="MatE"/>
    <property type="match status" value="1"/>
</dbReference>
<dbReference type="GO" id="GO:0006210">
    <property type="term" value="P:thymine catabolic process"/>
    <property type="evidence" value="ECO:0007669"/>
    <property type="project" value="TreeGrafter"/>
</dbReference>
<evidence type="ECO:0000256" key="4">
    <source>
        <dbReference type="ARBA" id="ARBA00023002"/>
    </source>
</evidence>
<dbReference type="InterPro" id="IPR010061">
    <property type="entry name" value="MeMal-semiAld_DH"/>
</dbReference>
<dbReference type="Pfam" id="PF00171">
    <property type="entry name" value="Aldedh"/>
    <property type="match status" value="1"/>
</dbReference>
<dbReference type="Gene3D" id="3.40.309.10">
    <property type="entry name" value="Aldehyde Dehydrogenase, Chain A, domain 2"/>
    <property type="match status" value="1"/>
</dbReference>
<dbReference type="CDD" id="cd07085">
    <property type="entry name" value="ALDH_F6_MMSDH"/>
    <property type="match status" value="1"/>
</dbReference>
<dbReference type="EMBL" id="QUSY01001231">
    <property type="protein sequence ID" value="RHY25645.1"/>
    <property type="molecule type" value="Genomic_DNA"/>
</dbReference>
<protein>
    <recommendedName>
        <fullName evidence="3">methylmalonate-semialdehyde dehydrogenase (CoA acylating)</fullName>
        <ecNumber evidence="3">1.2.1.27</ecNumber>
    </recommendedName>
</protein>
<dbReference type="FunFam" id="3.40.605.10:FF:000003">
    <property type="entry name" value="Methylmalonate-semialdehyde dehydrogenase [acylating]"/>
    <property type="match status" value="1"/>
</dbReference>
<feature type="transmembrane region" description="Helical" evidence="6">
    <location>
        <begin position="197"/>
        <end position="221"/>
    </location>
</feature>
<evidence type="ECO:0000256" key="5">
    <source>
        <dbReference type="ARBA" id="ARBA00023027"/>
    </source>
</evidence>
<keyword evidence="6" id="KW-0472">Membrane</keyword>
<keyword evidence="6" id="KW-0812">Transmembrane</keyword>
<comment type="similarity">
    <text evidence="2">Belongs to the multi antimicrobial extrusion (MATE) (TC 2.A.66.1) family.</text>
</comment>
<evidence type="ECO:0000313" key="9">
    <source>
        <dbReference type="Proteomes" id="UP000285060"/>
    </source>
</evidence>
<dbReference type="GO" id="GO:0006574">
    <property type="term" value="P:L-valine catabolic process"/>
    <property type="evidence" value="ECO:0007669"/>
    <property type="project" value="TreeGrafter"/>
</dbReference>
<dbReference type="GO" id="GO:0004491">
    <property type="term" value="F:methylmalonate-semialdehyde dehydrogenase (acylating, NAD) activity"/>
    <property type="evidence" value="ECO:0007669"/>
    <property type="project" value="UniProtKB-EC"/>
</dbReference>
<dbReference type="PROSITE" id="PS00070">
    <property type="entry name" value="ALDEHYDE_DEHYDR_CYS"/>
    <property type="match status" value="1"/>
</dbReference>
<sequence>MDPGKPLTTTGELYALVCLATPYSISNLSFYALSMLEMIFAGHLGTAEMTAVSFSQIIFDFSIIVFTQGFNKGLNALGSQAYGAKNLLLLGRYAQMGCLGVTLVTVPLALSWWFIGDLLRVFGVSPASVVLAQQYSKHSTLWLWPRLIYQYLTVYFDCQQIVLPTAIISLTFVLVHVGMNVLVVFGVPSWGWSGMGFAGLPLVMSITMFGRLGAFVLYMMWYRQFHVRSWVWSAEFFQTKYILPQIRATNEVIYQVPQATHEEMRLATESAAEAFKTWKEVPVQHRQRIMLKLQALIRDHTEELAQSITLEQGKTLPDARGDVFRGLEIVESTCNLGNHLMGETLGNLASSLDTYSYKQPLGVCAGICPFNFPAMIPLWMFPVGITCGNTYVLKPSEKDPGASMILARLAKEAGVPDGVLNIIHGAHDAVNFICDAPEVRAISFVGGNNAGEYIHARGTANGKRVQANLGAKNHAVIMPDADKEQTVNALAGAAFGAAGQRCMALSVVVFVGESKEWIHDIVAKAKTFTVNGGLEPNTDVGPLITPESKKRVEDLIQAGIDHGAELLLDGRGVKVPKYPNGNFVGPTILNNVNATNPAYTEELFGPVLVCTSVDSLDEALKVINTNPYGNGTSIFTQSGAAARKFQHEVDAGQVGINVPIPVPLPFFSFTGSRHSIRGDIHFYGKQGVNFFTQTKTITAQWEFGSKTQYGTVMPTLGTKKK</sequence>
<evidence type="ECO:0000259" key="7">
    <source>
        <dbReference type="Pfam" id="PF00171"/>
    </source>
</evidence>
<evidence type="ECO:0000313" key="8">
    <source>
        <dbReference type="EMBL" id="RHY25645.1"/>
    </source>
</evidence>
<evidence type="ECO:0000256" key="6">
    <source>
        <dbReference type="SAM" id="Phobius"/>
    </source>
</evidence>
<accession>A0A418ALZ8</accession>
<dbReference type="AlphaFoldDB" id="A0A418ALZ8"/>
<dbReference type="Gene3D" id="3.40.605.10">
    <property type="entry name" value="Aldehyde Dehydrogenase, Chain A, domain 1"/>
    <property type="match status" value="1"/>
</dbReference>